<dbReference type="Pfam" id="PF04130">
    <property type="entry name" value="GCP_C_terminal"/>
    <property type="match status" value="1"/>
</dbReference>
<dbReference type="GO" id="GO:0000930">
    <property type="term" value="C:gamma-tubulin complex"/>
    <property type="evidence" value="ECO:0007669"/>
    <property type="project" value="TreeGrafter"/>
</dbReference>
<dbReference type="Proteomes" id="UP000308730">
    <property type="component" value="Unassembled WGS sequence"/>
</dbReference>
<dbReference type="GO" id="GO:0031122">
    <property type="term" value="P:cytoplasmic microtubule organization"/>
    <property type="evidence" value="ECO:0007669"/>
    <property type="project" value="TreeGrafter"/>
</dbReference>
<feature type="domain" description="Gamma tubulin complex component protein N-terminal" evidence="8">
    <location>
        <begin position="76"/>
        <end position="451"/>
    </location>
</feature>
<dbReference type="InterPro" id="IPR040457">
    <property type="entry name" value="GCP_C"/>
</dbReference>
<dbReference type="Gene3D" id="1.20.120.1900">
    <property type="entry name" value="Gamma-tubulin complex, C-terminal domain"/>
    <property type="match status" value="1"/>
</dbReference>
<evidence type="ECO:0000256" key="5">
    <source>
        <dbReference type="RuleBase" id="RU363050"/>
    </source>
</evidence>
<protein>
    <recommendedName>
        <fullName evidence="5">Spindle pole body component</fullName>
    </recommendedName>
</protein>
<evidence type="ECO:0000256" key="1">
    <source>
        <dbReference type="ARBA" id="ARBA00010337"/>
    </source>
</evidence>
<feature type="compositionally biased region" description="Low complexity" evidence="6">
    <location>
        <begin position="644"/>
        <end position="655"/>
    </location>
</feature>
<dbReference type="GO" id="GO:0051011">
    <property type="term" value="F:microtubule minus-end binding"/>
    <property type="evidence" value="ECO:0007669"/>
    <property type="project" value="TreeGrafter"/>
</dbReference>
<dbReference type="OrthoDB" id="2192946at2759"/>
<evidence type="ECO:0000256" key="3">
    <source>
        <dbReference type="ARBA" id="ARBA00022701"/>
    </source>
</evidence>
<dbReference type="EMBL" id="SGPM01000324">
    <property type="protein sequence ID" value="THH26648.1"/>
    <property type="molecule type" value="Genomic_DNA"/>
</dbReference>
<comment type="similarity">
    <text evidence="1 5">Belongs to the TUBGCP family.</text>
</comment>
<dbReference type="InterPro" id="IPR041470">
    <property type="entry name" value="GCP_N"/>
</dbReference>
<comment type="caution">
    <text evidence="9">The sequence shown here is derived from an EMBL/GenBank/DDBJ whole genome shotgun (WGS) entry which is preliminary data.</text>
</comment>
<dbReference type="GO" id="GO:0007020">
    <property type="term" value="P:microtubule nucleation"/>
    <property type="evidence" value="ECO:0007669"/>
    <property type="project" value="InterPro"/>
</dbReference>
<evidence type="ECO:0000313" key="10">
    <source>
        <dbReference type="Proteomes" id="UP000308730"/>
    </source>
</evidence>
<evidence type="ECO:0000256" key="4">
    <source>
        <dbReference type="ARBA" id="ARBA00023212"/>
    </source>
</evidence>
<evidence type="ECO:0000313" key="9">
    <source>
        <dbReference type="EMBL" id="THH26648.1"/>
    </source>
</evidence>
<keyword evidence="2 5" id="KW-0963">Cytoplasm</keyword>
<reference evidence="9 10" key="1">
    <citation type="submission" date="2019-02" db="EMBL/GenBank/DDBJ databases">
        <title>Genome sequencing of the rare red list fungi Antrodiella citrinella (Flaviporus citrinellus).</title>
        <authorList>
            <person name="Buettner E."/>
            <person name="Kellner H."/>
        </authorList>
    </citation>
    <scope>NUCLEOTIDE SEQUENCE [LARGE SCALE GENOMIC DNA]</scope>
    <source>
        <strain evidence="9 10">DSM 108506</strain>
    </source>
</reference>
<feature type="domain" description="Gamma tubulin complex component C-terminal" evidence="7">
    <location>
        <begin position="456"/>
        <end position="840"/>
    </location>
</feature>
<organism evidence="9 10">
    <name type="scientific">Antrodiella citrinella</name>
    <dbReference type="NCBI Taxonomy" id="2447956"/>
    <lineage>
        <taxon>Eukaryota</taxon>
        <taxon>Fungi</taxon>
        <taxon>Dikarya</taxon>
        <taxon>Basidiomycota</taxon>
        <taxon>Agaricomycotina</taxon>
        <taxon>Agaricomycetes</taxon>
        <taxon>Polyporales</taxon>
        <taxon>Steccherinaceae</taxon>
        <taxon>Antrodiella</taxon>
    </lineage>
</organism>
<accession>A0A4S4MN55</accession>
<evidence type="ECO:0000259" key="7">
    <source>
        <dbReference type="Pfam" id="PF04130"/>
    </source>
</evidence>
<feature type="compositionally biased region" description="Basic residues" evidence="6">
    <location>
        <begin position="558"/>
        <end position="567"/>
    </location>
</feature>
<dbReference type="Pfam" id="PF17681">
    <property type="entry name" value="GCP_N_terminal"/>
    <property type="match status" value="1"/>
</dbReference>
<feature type="region of interest" description="Disordered" evidence="6">
    <location>
        <begin position="355"/>
        <end position="375"/>
    </location>
</feature>
<dbReference type="PANTHER" id="PTHR19302:SF13">
    <property type="entry name" value="GAMMA-TUBULIN COMPLEX COMPONENT 2"/>
    <property type="match status" value="1"/>
</dbReference>
<comment type="subcellular location">
    <subcellularLocation>
        <location evidence="5">Cytoplasm</location>
        <location evidence="5">Cytoskeleton</location>
        <location evidence="5">Microtubule organizing center</location>
    </subcellularLocation>
</comment>
<feature type="region of interest" description="Disordered" evidence="6">
    <location>
        <begin position="634"/>
        <end position="671"/>
    </location>
</feature>
<sequence>MEDGVDDDLGRGNSGSRVSKGKARERDEPSFIGESSFVRAPLNSRVSISPSINGKGKARADSLDRVPIDIQEALILEDLLYVLMGIPGTYITYPSDYSPEDEDPLQGVRLVIAPSLDPSLRDLVERILPLATYYTAITSFIELRSHLDFGLVNHALCAAMREMLKDYQTLLAQLEHAFNTSAQFTLQKLWFYVHPTLHTLSVLYLLTTELATADDPSGSASSSQSPSTSDAEEEARNEALGLGGAKLKAVLNEIDKNVNESSGIAVKGGEVLAVIYERMQIMSGDPSASDVYASLLRSAGKPYVEMVRLWIQTGRLLDPYEELCVKESKFIDRGTLEMDYTDEYWERRYTLRDGSTMGGSSKRHQAGIPAPRTEGGRLPGGACVPPVLERWKHKILLAGKYLNVIRECGIEISRDPGHAEDEELFMDEEKFYKAIEDAYTHANRTLLSLLLRDQQLIPRLRSLKRYFFLSQSSFLTHLLDLSHNELRKSARSASLVKLQSLLDLALNTDAQGEDAMFREDVKVTIASSGLYEWLLKVVSVSGVIGGEEGEGAEGNAHSHGHASHGKKKGEDEKQMLAIDALTLDYSVKFPLSLVISRKTILRYQLIFRFLLHLKHVEQSLSSMWIEHKTPTWRRPTRQAPIPASTSGTSRSTTPSTPYPPATPISTTPDLTDKEKDWHMDFQNWRKRVFLLRARMLAFVQQILAFATFEVLEPNWRKLEGRLEAGKVETVDQLLRDHVDFLDTCLKECMLTSSKLLRAYSRLIVTCSTFALYTASFTKSANQALAASETPEGDQAMAKRWDFLSKFETNFNHWFKVHLDCVQFYASSENVSLLPLVVRLNSIKTAS</sequence>
<dbReference type="PANTHER" id="PTHR19302">
    <property type="entry name" value="GAMMA TUBULIN COMPLEX PROTEIN"/>
    <property type="match status" value="1"/>
</dbReference>
<dbReference type="AlphaFoldDB" id="A0A4S4MN55"/>
<evidence type="ECO:0000256" key="2">
    <source>
        <dbReference type="ARBA" id="ARBA00022490"/>
    </source>
</evidence>
<dbReference type="GO" id="GO:0051225">
    <property type="term" value="P:spindle assembly"/>
    <property type="evidence" value="ECO:0007669"/>
    <property type="project" value="TreeGrafter"/>
</dbReference>
<dbReference type="GO" id="GO:0000922">
    <property type="term" value="C:spindle pole"/>
    <property type="evidence" value="ECO:0007669"/>
    <property type="project" value="InterPro"/>
</dbReference>
<dbReference type="GO" id="GO:0043015">
    <property type="term" value="F:gamma-tubulin binding"/>
    <property type="evidence" value="ECO:0007669"/>
    <property type="project" value="InterPro"/>
</dbReference>
<feature type="region of interest" description="Disordered" evidence="6">
    <location>
        <begin position="1"/>
        <end position="32"/>
    </location>
</feature>
<evidence type="ECO:0000256" key="6">
    <source>
        <dbReference type="SAM" id="MobiDB-lite"/>
    </source>
</evidence>
<dbReference type="GO" id="GO:0005874">
    <property type="term" value="C:microtubule"/>
    <property type="evidence" value="ECO:0007669"/>
    <property type="project" value="UniProtKB-KW"/>
</dbReference>
<feature type="region of interest" description="Disordered" evidence="6">
    <location>
        <begin position="213"/>
        <end position="236"/>
    </location>
</feature>
<dbReference type="InterPro" id="IPR042241">
    <property type="entry name" value="GCP_C_sf"/>
</dbReference>
<feature type="compositionally biased region" description="Low complexity" evidence="6">
    <location>
        <begin position="213"/>
        <end position="229"/>
    </location>
</feature>
<proteinExistence type="inferred from homology"/>
<keyword evidence="4 5" id="KW-0206">Cytoskeleton</keyword>
<dbReference type="GO" id="GO:0044732">
    <property type="term" value="C:mitotic spindle pole body"/>
    <property type="evidence" value="ECO:0007669"/>
    <property type="project" value="TreeGrafter"/>
</dbReference>
<dbReference type="InterPro" id="IPR007259">
    <property type="entry name" value="GCP"/>
</dbReference>
<gene>
    <name evidence="9" type="ORF">EUX98_g7544</name>
</gene>
<keyword evidence="10" id="KW-1185">Reference proteome</keyword>
<feature type="region of interest" description="Disordered" evidence="6">
    <location>
        <begin position="549"/>
        <end position="570"/>
    </location>
</feature>
<dbReference type="GO" id="GO:0051321">
    <property type="term" value="P:meiotic cell cycle"/>
    <property type="evidence" value="ECO:0007669"/>
    <property type="project" value="TreeGrafter"/>
</dbReference>
<evidence type="ECO:0000259" key="8">
    <source>
        <dbReference type="Pfam" id="PF17681"/>
    </source>
</evidence>
<name>A0A4S4MN55_9APHY</name>
<dbReference type="GO" id="GO:0000278">
    <property type="term" value="P:mitotic cell cycle"/>
    <property type="evidence" value="ECO:0007669"/>
    <property type="project" value="TreeGrafter"/>
</dbReference>
<keyword evidence="3 5" id="KW-0493">Microtubule</keyword>